<feature type="compositionally biased region" description="Low complexity" evidence="1">
    <location>
        <begin position="567"/>
        <end position="584"/>
    </location>
</feature>
<organism evidence="2 3">
    <name type="scientific">Seminavis robusta</name>
    <dbReference type="NCBI Taxonomy" id="568900"/>
    <lineage>
        <taxon>Eukaryota</taxon>
        <taxon>Sar</taxon>
        <taxon>Stramenopiles</taxon>
        <taxon>Ochrophyta</taxon>
        <taxon>Bacillariophyta</taxon>
        <taxon>Bacillariophyceae</taxon>
        <taxon>Bacillariophycidae</taxon>
        <taxon>Naviculales</taxon>
        <taxon>Naviculaceae</taxon>
        <taxon>Seminavis</taxon>
    </lineage>
</organism>
<dbReference type="AlphaFoldDB" id="A0A9N8DWR7"/>
<keyword evidence="3" id="KW-1185">Reference proteome</keyword>
<name>A0A9N8DWR7_9STRA</name>
<sequence length="631" mass="69925">MDGSAMDSKAVAQNGSGATGTDDDGEDSQQPVISIDCFNKDPEQDNDSTEMELCMKIRYRDALRQYPHKVNDIAESFPFQLPPTTNIDVRDQLFHVVCQAWKQGDGTQFKTVYDMLLWFCNDSSSDKKNAPSSSSVLGILLGHMVPVDARTGRVQLTQSQINLLCHDGIVALGKDDITLHKQKAIEENHPTKIVFIMFEKRMKELRQHQPTDSWMLPMKSSTGITQHLLAALISTRLLPFFTFQELFPILLTIYGMTLVKPGSYFDELHQHALLKRTAFGAYREHYDLRGELDTETDRYLLCSVRRVMHALSYQPSNNNKPRANTGTNSCSLGAANNIMGSTESSLGQPGNHSGQTLRPTTNSDTINRSTEPTDNLLETKRSSSRNHDNDESESGMDLVDRASLVYYCPWDHHLQIEHMVQTAAKPEKVAAEMERFIKYQCEGTLKSLHFPQVNGIKNSKQSQPSEIRENLLQTVFHSMKQGDGKALPKAYYDIFEWSCQLSSINNAPSKSSILAYLLASMVLVDSETGRVHLTQSQINQLFQACNDNNNKAVAMEVGNPKEAAGETNSTTTSSLSESSKASSSLCMSDRDGNNNEAVPMEVGNPKEAAGETNSTTTSSLSESSKASSSFA</sequence>
<evidence type="ECO:0000256" key="1">
    <source>
        <dbReference type="SAM" id="MobiDB-lite"/>
    </source>
</evidence>
<feature type="region of interest" description="Disordered" evidence="1">
    <location>
        <begin position="313"/>
        <end position="396"/>
    </location>
</feature>
<feature type="region of interest" description="Disordered" evidence="1">
    <location>
        <begin position="1"/>
        <end position="30"/>
    </location>
</feature>
<proteinExistence type="predicted"/>
<feature type="region of interest" description="Disordered" evidence="1">
    <location>
        <begin position="561"/>
        <end position="631"/>
    </location>
</feature>
<evidence type="ECO:0000313" key="3">
    <source>
        <dbReference type="Proteomes" id="UP001153069"/>
    </source>
</evidence>
<accession>A0A9N8DWR7</accession>
<feature type="compositionally biased region" description="Polar residues" evidence="1">
    <location>
        <begin position="338"/>
        <end position="373"/>
    </location>
</feature>
<feature type="compositionally biased region" description="Polar residues" evidence="1">
    <location>
        <begin position="313"/>
        <end position="331"/>
    </location>
</feature>
<feature type="compositionally biased region" description="Low complexity" evidence="1">
    <location>
        <begin position="612"/>
        <end position="631"/>
    </location>
</feature>
<comment type="caution">
    <text evidence="2">The sequence shown here is derived from an EMBL/GenBank/DDBJ whole genome shotgun (WGS) entry which is preliminary data.</text>
</comment>
<dbReference type="EMBL" id="CAICTM010000402">
    <property type="protein sequence ID" value="CAB9509730.1"/>
    <property type="molecule type" value="Genomic_DNA"/>
</dbReference>
<gene>
    <name evidence="2" type="ORF">SEMRO_403_G135590.1</name>
</gene>
<evidence type="ECO:0000313" key="2">
    <source>
        <dbReference type="EMBL" id="CAB9509730.1"/>
    </source>
</evidence>
<feature type="compositionally biased region" description="Basic and acidic residues" evidence="1">
    <location>
        <begin position="377"/>
        <end position="389"/>
    </location>
</feature>
<reference evidence="2" key="1">
    <citation type="submission" date="2020-06" db="EMBL/GenBank/DDBJ databases">
        <authorList>
            <consortium name="Plant Systems Biology data submission"/>
        </authorList>
    </citation>
    <scope>NUCLEOTIDE SEQUENCE</scope>
    <source>
        <strain evidence="2">D6</strain>
    </source>
</reference>
<protein>
    <submittedName>
        <fullName evidence="2">Uncharacterized protein</fullName>
    </submittedName>
</protein>
<dbReference type="Proteomes" id="UP001153069">
    <property type="component" value="Unassembled WGS sequence"/>
</dbReference>